<dbReference type="EMBL" id="VNJK01000007">
    <property type="protein sequence ID" value="TVX85604.1"/>
    <property type="molecule type" value="Genomic_DNA"/>
</dbReference>
<dbReference type="AlphaFoldDB" id="A0A559ID81"/>
<protein>
    <submittedName>
        <fullName evidence="2">Uncharacterized protein</fullName>
    </submittedName>
</protein>
<accession>A0A559ID81</accession>
<evidence type="ECO:0000313" key="2">
    <source>
        <dbReference type="EMBL" id="TVX85604.1"/>
    </source>
</evidence>
<evidence type="ECO:0000313" key="3">
    <source>
        <dbReference type="Proteomes" id="UP000318102"/>
    </source>
</evidence>
<keyword evidence="3" id="KW-1185">Reference proteome</keyword>
<sequence length="73" mass="8612">MNNKKDPRKSVKAKPHVKDEVEHLKKTLDLPTESHVLDYLVRFHKMNKGVISHVNHLKLLKEVDESHKQIRLL</sequence>
<gene>
    <name evidence="2" type="ORF">FPZ44_24940</name>
</gene>
<feature type="region of interest" description="Disordered" evidence="1">
    <location>
        <begin position="1"/>
        <end position="20"/>
    </location>
</feature>
<organism evidence="2 3">
    <name type="scientific">Paenibacillus agilis</name>
    <dbReference type="NCBI Taxonomy" id="3020863"/>
    <lineage>
        <taxon>Bacteria</taxon>
        <taxon>Bacillati</taxon>
        <taxon>Bacillota</taxon>
        <taxon>Bacilli</taxon>
        <taxon>Bacillales</taxon>
        <taxon>Paenibacillaceae</taxon>
        <taxon>Paenibacillus</taxon>
    </lineage>
</organism>
<proteinExistence type="predicted"/>
<evidence type="ECO:0000256" key="1">
    <source>
        <dbReference type="SAM" id="MobiDB-lite"/>
    </source>
</evidence>
<name>A0A559ID81_9BACL</name>
<comment type="caution">
    <text evidence="2">The sequence shown here is derived from an EMBL/GenBank/DDBJ whole genome shotgun (WGS) entry which is preliminary data.</text>
</comment>
<dbReference type="Proteomes" id="UP000318102">
    <property type="component" value="Unassembled WGS sequence"/>
</dbReference>
<reference evidence="2 3" key="1">
    <citation type="submission" date="2019-07" db="EMBL/GenBank/DDBJ databases">
        <authorList>
            <person name="Kim J."/>
        </authorList>
    </citation>
    <scope>NUCLEOTIDE SEQUENCE [LARGE SCALE GENOMIC DNA]</scope>
    <source>
        <strain evidence="2 3">N4</strain>
    </source>
</reference>
<dbReference type="RefSeq" id="WP_144995136.1">
    <property type="nucleotide sequence ID" value="NZ_VNJK01000007.1"/>
</dbReference>